<evidence type="ECO:0000313" key="3">
    <source>
        <dbReference type="Proteomes" id="UP000032431"/>
    </source>
</evidence>
<dbReference type="KEGG" id="ccel:CCDG5_0516"/>
<dbReference type="EMBL" id="LM995447">
    <property type="protein sequence ID" value="CDZ23654.1"/>
    <property type="molecule type" value="Genomic_DNA"/>
</dbReference>
<dbReference type="AlphaFoldDB" id="A0A078KR98"/>
<dbReference type="Proteomes" id="UP000032431">
    <property type="component" value="Chromosome I"/>
</dbReference>
<sequence>MTDEKSQDNEARIKAHRRKRNATAALGAGILVLALAGFCFIMFFAVKAGVAYIKNFVGLEEDEAYFEKYLEPVVMFDPKPFNDISEADQEWEIETAIWASLDENEKNGAYASTADGREILPLKDVEANLKKYFGIVNPKFMSFSNGDFTYEYNRKGQCYYIPLIAVTSYYIPDVKNISRNFNSVTLTVDYKEGQNWGQEDDTASSKKATEKTVKIVLSRTRGNYRVKSIQEVG</sequence>
<dbReference type="STRING" id="29343.CCDG5_0516"/>
<dbReference type="HOGENOM" id="CLU_1208277_0_0_9"/>
<proteinExistence type="predicted"/>
<accession>A0A078KR98</accession>
<name>A0A078KR98_9FIRM</name>
<keyword evidence="3" id="KW-1185">Reference proteome</keyword>
<keyword evidence="1" id="KW-0812">Transmembrane</keyword>
<reference evidence="3" key="1">
    <citation type="submission" date="2014-07" db="EMBL/GenBank/DDBJ databases">
        <authorList>
            <person name="Wibberg D."/>
        </authorList>
    </citation>
    <scope>NUCLEOTIDE SEQUENCE [LARGE SCALE GENOMIC DNA]</scope>
    <source>
        <strain evidence="3">DG5</strain>
    </source>
</reference>
<feature type="transmembrane region" description="Helical" evidence="1">
    <location>
        <begin position="21"/>
        <end position="46"/>
    </location>
</feature>
<dbReference type="OrthoDB" id="1854534at2"/>
<organism evidence="2 3">
    <name type="scientific">[Clostridium] cellulosi</name>
    <dbReference type="NCBI Taxonomy" id="29343"/>
    <lineage>
        <taxon>Bacteria</taxon>
        <taxon>Bacillati</taxon>
        <taxon>Bacillota</taxon>
        <taxon>Clostridia</taxon>
        <taxon>Eubacteriales</taxon>
        <taxon>Oscillospiraceae</taxon>
        <taxon>Oscillospiraceae incertae sedis</taxon>
    </lineage>
</organism>
<dbReference type="PATRIC" id="fig|29343.3.peg.543"/>
<gene>
    <name evidence="2" type="ORF">CCDG5_0516</name>
</gene>
<keyword evidence="1" id="KW-0472">Membrane</keyword>
<keyword evidence="1" id="KW-1133">Transmembrane helix</keyword>
<evidence type="ECO:0000256" key="1">
    <source>
        <dbReference type="SAM" id="Phobius"/>
    </source>
</evidence>
<protein>
    <submittedName>
        <fullName evidence="2">Uncharacterized protein</fullName>
    </submittedName>
</protein>
<evidence type="ECO:0000313" key="2">
    <source>
        <dbReference type="EMBL" id="CDZ23654.1"/>
    </source>
</evidence>